<dbReference type="InterPro" id="IPR000073">
    <property type="entry name" value="AB_hydrolase_1"/>
</dbReference>
<dbReference type="AlphaFoldDB" id="A0A437J5R8"/>
<dbReference type="InterPro" id="IPR029058">
    <property type="entry name" value="AB_hydrolase_fold"/>
</dbReference>
<keyword evidence="2 4" id="KW-0378">Hydrolase</keyword>
<dbReference type="SUPFAM" id="SSF53474">
    <property type="entry name" value="alpha/beta-Hydrolases"/>
    <property type="match status" value="1"/>
</dbReference>
<dbReference type="GO" id="GO:0008233">
    <property type="term" value="F:peptidase activity"/>
    <property type="evidence" value="ECO:0007669"/>
    <property type="project" value="InterPro"/>
</dbReference>
<reference evidence="4 5" key="1">
    <citation type="submission" date="2019-01" db="EMBL/GenBank/DDBJ databases">
        <authorList>
            <person name="Chen W.-M."/>
        </authorList>
    </citation>
    <scope>NUCLEOTIDE SEQUENCE [LARGE SCALE GENOMIC DNA]</scope>
    <source>
        <strain evidence="4 5">TLA-22</strain>
    </source>
</reference>
<comment type="caution">
    <text evidence="4">The sequence shown here is derived from an EMBL/GenBank/DDBJ whole genome shotgun (WGS) entry which is preliminary data.</text>
</comment>
<dbReference type="EMBL" id="RZUL01000004">
    <property type="protein sequence ID" value="RVT40278.1"/>
    <property type="molecule type" value="Genomic_DNA"/>
</dbReference>
<dbReference type="PANTHER" id="PTHR43798">
    <property type="entry name" value="MONOACYLGLYCEROL LIPASE"/>
    <property type="match status" value="1"/>
</dbReference>
<evidence type="ECO:0000256" key="1">
    <source>
        <dbReference type="ARBA" id="ARBA00010088"/>
    </source>
</evidence>
<dbReference type="Proteomes" id="UP000282977">
    <property type="component" value="Unassembled WGS sequence"/>
</dbReference>
<dbReference type="RefSeq" id="WP_164847475.1">
    <property type="nucleotide sequence ID" value="NZ_RZUL01000004.1"/>
</dbReference>
<dbReference type="Gene3D" id="3.40.50.1820">
    <property type="entry name" value="alpha/beta hydrolase"/>
    <property type="match status" value="1"/>
</dbReference>
<accession>A0A437J5R8</accession>
<sequence length="378" mass="41793">MLGSATSAAFAQGASPESPLGAIQTMNRELGKIVSANGIDEAKYVSLGGARQWITIRGQDRRAPILLYLHGGPGSVISDWSYMFQRPWEDYFTVVHWDQRGFGRSEVDGVRLVGTINKEQYVADTIALIDLLRRDLGQAKVIVMGQSWGTVLALEIARRRPDLVHAVVSVGQVVDEKQNFVETRRLLIEDARARGDTALERKLSDLGPMPSIDDWDRWLAWLRVVQTENLRQGHSWHSAREPAALGARILAGISVSPNLVDHPVEKPTAPFPGGRAAKDKEINLSIDDWTAEKDIGTRLAVPLVMISGRHDWQTPITLARAYFDKLCAPYKKFVEFPHSAHIVLLEEPGRTLVTLVNDVLPAVRGDVPEGATTCPPPR</sequence>
<dbReference type="InterPro" id="IPR050266">
    <property type="entry name" value="AB_hydrolase_sf"/>
</dbReference>
<keyword evidence="5" id="KW-1185">Reference proteome</keyword>
<evidence type="ECO:0000313" key="5">
    <source>
        <dbReference type="Proteomes" id="UP000282977"/>
    </source>
</evidence>
<dbReference type="InterPro" id="IPR002410">
    <property type="entry name" value="Peptidase_S33"/>
</dbReference>
<dbReference type="GO" id="GO:0016020">
    <property type="term" value="C:membrane"/>
    <property type="evidence" value="ECO:0007669"/>
    <property type="project" value="TreeGrafter"/>
</dbReference>
<dbReference type="GO" id="GO:0006508">
    <property type="term" value="P:proteolysis"/>
    <property type="evidence" value="ECO:0007669"/>
    <property type="project" value="InterPro"/>
</dbReference>
<organism evidence="4 5">
    <name type="scientific">Sphingobium algorifonticola</name>
    <dbReference type="NCBI Taxonomy" id="2008318"/>
    <lineage>
        <taxon>Bacteria</taxon>
        <taxon>Pseudomonadati</taxon>
        <taxon>Pseudomonadota</taxon>
        <taxon>Alphaproteobacteria</taxon>
        <taxon>Sphingomonadales</taxon>
        <taxon>Sphingomonadaceae</taxon>
        <taxon>Sphingobium</taxon>
    </lineage>
</organism>
<dbReference type="PANTHER" id="PTHR43798:SF33">
    <property type="entry name" value="HYDROLASE, PUTATIVE (AFU_ORTHOLOGUE AFUA_2G14860)-RELATED"/>
    <property type="match status" value="1"/>
</dbReference>
<dbReference type="PRINTS" id="PR00793">
    <property type="entry name" value="PROAMNOPTASE"/>
</dbReference>
<dbReference type="Pfam" id="PF00561">
    <property type="entry name" value="Abhydrolase_1"/>
    <property type="match status" value="1"/>
</dbReference>
<evidence type="ECO:0000256" key="2">
    <source>
        <dbReference type="ARBA" id="ARBA00022801"/>
    </source>
</evidence>
<evidence type="ECO:0000313" key="4">
    <source>
        <dbReference type="EMBL" id="RVT40278.1"/>
    </source>
</evidence>
<gene>
    <name evidence="4" type="ORF">ENE74_13230</name>
</gene>
<proteinExistence type="inferred from homology"/>
<evidence type="ECO:0000259" key="3">
    <source>
        <dbReference type="Pfam" id="PF00561"/>
    </source>
</evidence>
<comment type="similarity">
    <text evidence="1">Belongs to the peptidase S33 family.</text>
</comment>
<name>A0A437J5R8_9SPHN</name>
<protein>
    <submittedName>
        <fullName evidence="4">Alpha/beta hydrolase</fullName>
    </submittedName>
</protein>
<feature type="domain" description="AB hydrolase-1" evidence="3">
    <location>
        <begin position="64"/>
        <end position="348"/>
    </location>
</feature>